<dbReference type="InterPro" id="IPR036888">
    <property type="entry name" value="DNA_integrity_DisA_N_sf"/>
</dbReference>
<dbReference type="NCBIfam" id="NF038328">
    <property type="entry name" value="c-di-AMP_CdaS"/>
    <property type="match status" value="1"/>
</dbReference>
<dbReference type="RefSeq" id="WP_378939581.1">
    <property type="nucleotide sequence ID" value="NZ_JBHLVO010000051.1"/>
</dbReference>
<dbReference type="InterPro" id="IPR019457">
    <property type="entry name" value="CdaS_N"/>
</dbReference>
<evidence type="ECO:0000259" key="7">
    <source>
        <dbReference type="PROSITE" id="PS51794"/>
    </source>
</evidence>
<dbReference type="InterPro" id="IPR034693">
    <property type="entry name" value="CdaS"/>
</dbReference>
<keyword evidence="6" id="KW-1133">Transmembrane helix</keyword>
<dbReference type="PANTHER" id="PTHR34185:SF2">
    <property type="entry name" value="CYCLIC DI-AMP SYNTHASE CDAS"/>
    <property type="match status" value="1"/>
</dbReference>
<dbReference type="PANTHER" id="PTHR34185">
    <property type="entry name" value="DIADENYLATE CYCLASE"/>
    <property type="match status" value="1"/>
</dbReference>
<dbReference type="PROSITE" id="PS51794">
    <property type="entry name" value="DAC"/>
    <property type="match status" value="1"/>
</dbReference>
<dbReference type="Gene3D" id="3.40.1700.10">
    <property type="entry name" value="DNA integrity scanning protein, DisA, N-terminal domain"/>
    <property type="match status" value="1"/>
</dbReference>
<dbReference type="InterPro" id="IPR014046">
    <property type="entry name" value="C-di-AMP_synthase"/>
</dbReference>
<dbReference type="GO" id="GO:0106408">
    <property type="term" value="F:diadenylate cyclase activity"/>
    <property type="evidence" value="ECO:0007669"/>
    <property type="project" value="UniProtKB-EC"/>
</dbReference>
<dbReference type="Pfam" id="PF10372">
    <property type="entry name" value="CdaS_N"/>
    <property type="match status" value="1"/>
</dbReference>
<evidence type="ECO:0000313" key="8">
    <source>
        <dbReference type="EMBL" id="MFC0274890.1"/>
    </source>
</evidence>
<dbReference type="Gene3D" id="1.10.287.770">
    <property type="entry name" value="YojJ-like"/>
    <property type="match status" value="1"/>
</dbReference>
<dbReference type="InterPro" id="IPR003390">
    <property type="entry name" value="DNA_integrity_scan_DisA_N"/>
</dbReference>
<proteinExistence type="inferred from homology"/>
<evidence type="ECO:0000256" key="4">
    <source>
        <dbReference type="ARBA" id="ARBA00022741"/>
    </source>
</evidence>
<keyword evidence="4 6" id="KW-0547">Nucleotide-binding</keyword>
<dbReference type="SUPFAM" id="SSF143597">
    <property type="entry name" value="YojJ-like"/>
    <property type="match status" value="1"/>
</dbReference>
<keyword evidence="2 6" id="KW-0808">Transferase</keyword>
<dbReference type="EC" id="2.7.7.85" evidence="6"/>
<name>A0ABV6GMI4_9BACI</name>
<keyword evidence="5 6" id="KW-0067">ATP-binding</keyword>
<dbReference type="Proteomes" id="UP001589854">
    <property type="component" value="Unassembled WGS sequence"/>
</dbReference>
<dbReference type="HAMAP" id="MF_00838">
    <property type="entry name" value="DacB"/>
    <property type="match status" value="1"/>
</dbReference>
<comment type="function">
    <text evidence="6">Catalyzes the condensation of 2 ATP molecules into cyclic di-AMP (c-di-AMP), a second messenger used to regulate differing processes in different bacteria.</text>
</comment>
<keyword evidence="6" id="KW-0472">Membrane</keyword>
<organism evidence="8 9">
    <name type="scientific">Metabacillus herbersteinensis</name>
    <dbReference type="NCBI Taxonomy" id="283816"/>
    <lineage>
        <taxon>Bacteria</taxon>
        <taxon>Bacillati</taxon>
        <taxon>Bacillota</taxon>
        <taxon>Bacilli</taxon>
        <taxon>Bacillales</taxon>
        <taxon>Bacillaceae</taxon>
        <taxon>Metabacillus</taxon>
    </lineage>
</organism>
<evidence type="ECO:0000256" key="6">
    <source>
        <dbReference type="HAMAP-Rule" id="MF_00838"/>
    </source>
</evidence>
<dbReference type="EMBL" id="JBHLVO010000051">
    <property type="protein sequence ID" value="MFC0274890.1"/>
    <property type="molecule type" value="Genomic_DNA"/>
</dbReference>
<sequence>MNETVMFEMIKKEISNNLDKIIKEASLMKKSLSSKDYCLLCELEEIKGHFQKIQSTASSFYLEAYLAMYTPNYSALAKASQNLSERRHGGLIVVERSQSVEPFIQKGVQLQAELSSTLLESIFYPGNPLHDGGVVVRGNAIFSATNVLPLSSQRFTFKVGTRHRAAIGLSEICDALILVISEETGKKSFAINGTLYPISTE</sequence>
<evidence type="ECO:0000313" key="9">
    <source>
        <dbReference type="Proteomes" id="UP001589854"/>
    </source>
</evidence>
<dbReference type="InterPro" id="IPR050338">
    <property type="entry name" value="DisA"/>
</dbReference>
<comment type="subunit">
    <text evidence="6">Probably oligomerizes.</text>
</comment>
<protein>
    <recommendedName>
        <fullName evidence="6">Diadenylate cyclase</fullName>
        <shortName evidence="6">DAC</shortName>
        <ecNumber evidence="6">2.7.7.85</ecNumber>
    </recommendedName>
    <alternativeName>
        <fullName evidence="6">Cyclic-di-AMP synthase</fullName>
        <shortName evidence="6">c-di-AMP synthase</shortName>
    </alternativeName>
</protein>
<evidence type="ECO:0000256" key="1">
    <source>
        <dbReference type="ARBA" id="ARBA00000877"/>
    </source>
</evidence>
<dbReference type="InterPro" id="IPR053472">
    <property type="entry name" value="DAC_CdaS-like"/>
</dbReference>
<evidence type="ECO:0000256" key="2">
    <source>
        <dbReference type="ARBA" id="ARBA00022679"/>
    </source>
</evidence>
<comment type="similarity">
    <text evidence="6">Belongs to the adenylate cyclase family. DacB/CdaS subfamily.</text>
</comment>
<keyword evidence="6" id="KW-1003">Cell membrane</keyword>
<accession>A0ABV6GMI4</accession>
<dbReference type="Pfam" id="PF02457">
    <property type="entry name" value="DAC"/>
    <property type="match status" value="1"/>
</dbReference>
<keyword evidence="6" id="KW-0812">Transmembrane</keyword>
<evidence type="ECO:0000256" key="5">
    <source>
        <dbReference type="ARBA" id="ARBA00022840"/>
    </source>
</evidence>
<evidence type="ECO:0000256" key="3">
    <source>
        <dbReference type="ARBA" id="ARBA00022695"/>
    </source>
</evidence>
<feature type="domain" description="DAC" evidence="7">
    <location>
        <begin position="54"/>
        <end position="201"/>
    </location>
</feature>
<comment type="caution">
    <text evidence="8">The sequence shown here is derived from an EMBL/GenBank/DDBJ whole genome shotgun (WGS) entry which is preliminary data.</text>
</comment>
<gene>
    <name evidence="8" type="primary">cdaS</name>
    <name evidence="6" type="synonym">dacB</name>
    <name evidence="8" type="ORF">ACFFIX_26650</name>
</gene>
<dbReference type="PIRSF" id="PIRSF004793">
    <property type="entry name" value="UCP004793"/>
    <property type="match status" value="1"/>
</dbReference>
<reference evidence="8 9" key="1">
    <citation type="submission" date="2024-09" db="EMBL/GenBank/DDBJ databases">
        <authorList>
            <person name="Sun Q."/>
            <person name="Mori K."/>
        </authorList>
    </citation>
    <scope>NUCLEOTIDE SEQUENCE [LARGE SCALE GENOMIC DNA]</scope>
    <source>
        <strain evidence="8 9">CCM 7228</strain>
    </source>
</reference>
<keyword evidence="9" id="KW-1185">Reference proteome</keyword>
<comment type="catalytic activity">
    <reaction evidence="1 6">
        <text>2 ATP = 3',3'-c-di-AMP + 2 diphosphate</text>
        <dbReference type="Rhea" id="RHEA:35655"/>
        <dbReference type="ChEBI" id="CHEBI:30616"/>
        <dbReference type="ChEBI" id="CHEBI:33019"/>
        <dbReference type="ChEBI" id="CHEBI:71500"/>
        <dbReference type="EC" id="2.7.7.85"/>
    </reaction>
</comment>
<keyword evidence="3 6" id="KW-0548">Nucleotidyltransferase</keyword>